<evidence type="ECO:0000313" key="2">
    <source>
        <dbReference type="EMBL" id="GAX13704.1"/>
    </source>
</evidence>
<evidence type="ECO:0000256" key="1">
    <source>
        <dbReference type="SAM" id="MobiDB-lite"/>
    </source>
</evidence>
<evidence type="ECO:0000313" key="3">
    <source>
        <dbReference type="Proteomes" id="UP000198406"/>
    </source>
</evidence>
<name>A0A1Z5JI79_FISSO</name>
<dbReference type="Proteomes" id="UP000198406">
    <property type="component" value="Unassembled WGS sequence"/>
</dbReference>
<dbReference type="EMBL" id="BDSP01000072">
    <property type="protein sequence ID" value="GAX13704.1"/>
    <property type="molecule type" value="Genomic_DNA"/>
</dbReference>
<feature type="region of interest" description="Disordered" evidence="1">
    <location>
        <begin position="302"/>
        <end position="355"/>
    </location>
</feature>
<feature type="compositionally biased region" description="Acidic residues" evidence="1">
    <location>
        <begin position="317"/>
        <end position="355"/>
    </location>
</feature>
<protein>
    <submittedName>
        <fullName evidence="2">Uncharacterized protein</fullName>
    </submittedName>
</protein>
<dbReference type="InParanoid" id="A0A1Z5JI79"/>
<proteinExistence type="predicted"/>
<reference evidence="2 3" key="1">
    <citation type="journal article" date="2015" name="Plant Cell">
        <title>Oil accumulation by the oleaginous diatom Fistulifera solaris as revealed by the genome and transcriptome.</title>
        <authorList>
            <person name="Tanaka T."/>
            <person name="Maeda Y."/>
            <person name="Veluchamy A."/>
            <person name="Tanaka M."/>
            <person name="Abida H."/>
            <person name="Marechal E."/>
            <person name="Bowler C."/>
            <person name="Muto M."/>
            <person name="Sunaga Y."/>
            <person name="Tanaka M."/>
            <person name="Yoshino T."/>
            <person name="Taniguchi T."/>
            <person name="Fukuda Y."/>
            <person name="Nemoto M."/>
            <person name="Matsumoto M."/>
            <person name="Wong P.S."/>
            <person name="Aburatani S."/>
            <person name="Fujibuchi W."/>
        </authorList>
    </citation>
    <scope>NUCLEOTIDE SEQUENCE [LARGE SCALE GENOMIC DNA]</scope>
    <source>
        <strain evidence="2 3">JPCC DA0580</strain>
    </source>
</reference>
<gene>
    <name evidence="2" type="ORF">FisN_2HuN29</name>
</gene>
<dbReference type="AlphaFoldDB" id="A0A1Z5JI79"/>
<accession>A0A1Z5JI79</accession>
<keyword evidence="3" id="KW-1185">Reference proteome</keyword>
<organism evidence="2 3">
    <name type="scientific">Fistulifera solaris</name>
    <name type="common">Oleaginous diatom</name>
    <dbReference type="NCBI Taxonomy" id="1519565"/>
    <lineage>
        <taxon>Eukaryota</taxon>
        <taxon>Sar</taxon>
        <taxon>Stramenopiles</taxon>
        <taxon>Ochrophyta</taxon>
        <taxon>Bacillariophyta</taxon>
        <taxon>Bacillariophyceae</taxon>
        <taxon>Bacillariophycidae</taxon>
        <taxon>Naviculales</taxon>
        <taxon>Naviculaceae</taxon>
        <taxon>Fistulifera</taxon>
    </lineage>
</organism>
<comment type="caution">
    <text evidence="2">The sequence shown here is derived from an EMBL/GenBank/DDBJ whole genome shotgun (WGS) entry which is preliminary data.</text>
</comment>
<sequence>MIDDNIAETAAFFWSLKDSDADDTRLEIDRFDEMSRFNFAALHSNQLAAILDANPRRQFELQNGTWSAEQAVILATRPFSVKLKLSDSPLSVMESRFRFRDKGAAFVNALEKRNSSFGSLALSFLNTTDIPFSVPNMERLLKCQFDKLEIGVMHQDLALLPFASNTAALDYKIDSDNFDSRDFYSLQIVAKDIHLTVVVNGDRDDYWNWDKLLIAFLNRVAQLGHLERLGVSARYWHEDQEGWARYKTKRVALVAEALVDAIRANPKLSCLDLSDTESIVKWGPHLEIIRKAIENHEASPTFLVRGDDSSNSVYSSDDYDSEDDFSNSDNEEGDDDIDSDGGDLNSSDDEEDDDD</sequence>